<dbReference type="SUPFAM" id="SSF53448">
    <property type="entry name" value="Nucleotide-diphospho-sugar transferases"/>
    <property type="match status" value="1"/>
</dbReference>
<keyword evidence="8" id="KW-1185">Reference proteome</keyword>
<comment type="catalytic activity">
    <reaction evidence="5">
        <text>3-deoxy-alpha-D-manno-oct-2-ulosonate + CTP = CMP-3-deoxy-beta-D-manno-octulosonate + diphosphate</text>
        <dbReference type="Rhea" id="RHEA:23448"/>
        <dbReference type="ChEBI" id="CHEBI:33019"/>
        <dbReference type="ChEBI" id="CHEBI:37563"/>
        <dbReference type="ChEBI" id="CHEBI:85986"/>
        <dbReference type="ChEBI" id="CHEBI:85987"/>
        <dbReference type="EC" id="2.7.7.38"/>
    </reaction>
</comment>
<dbReference type="Pfam" id="PF02348">
    <property type="entry name" value="CTP_transf_3"/>
    <property type="match status" value="1"/>
</dbReference>
<dbReference type="GO" id="GO:0009103">
    <property type="term" value="P:lipopolysaccharide biosynthetic process"/>
    <property type="evidence" value="ECO:0007669"/>
    <property type="project" value="UniProtKB-UniRule"/>
</dbReference>
<dbReference type="GO" id="GO:0005829">
    <property type="term" value="C:cytosol"/>
    <property type="evidence" value="ECO:0007669"/>
    <property type="project" value="TreeGrafter"/>
</dbReference>
<comment type="pathway">
    <text evidence="5">Nucleotide-sugar biosynthesis; CMP-3-deoxy-D-manno-octulosonate biosynthesis; CMP-3-deoxy-D-manno-octulosonate from 3-deoxy-D-manno-octulosonate and CTP: step 1/1.</text>
</comment>
<comment type="function">
    <text evidence="5">Activates KDO (a required 8-carbon sugar) for incorporation into bacterial lipopolysaccharide in Gram-negative bacteria.</text>
</comment>
<evidence type="ECO:0000256" key="5">
    <source>
        <dbReference type="HAMAP-Rule" id="MF_00057"/>
    </source>
</evidence>
<dbReference type="NCBIfam" id="NF003950">
    <property type="entry name" value="PRK05450.1-3"/>
    <property type="match status" value="1"/>
</dbReference>
<dbReference type="RefSeq" id="WP_092229490.1">
    <property type="nucleotide sequence ID" value="NZ_FNLL01000001.1"/>
</dbReference>
<reference evidence="8" key="1">
    <citation type="submission" date="2016-10" db="EMBL/GenBank/DDBJ databases">
        <authorList>
            <person name="Varghese N."/>
            <person name="Submissions S."/>
        </authorList>
    </citation>
    <scope>NUCLEOTIDE SEQUENCE [LARGE SCALE GENOMIC DNA]</scope>
    <source>
        <strain evidence="8">DSM 3384</strain>
    </source>
</reference>
<dbReference type="GO" id="GO:0008690">
    <property type="term" value="F:3-deoxy-manno-octulosonate cytidylyltransferase activity"/>
    <property type="evidence" value="ECO:0007669"/>
    <property type="project" value="UniProtKB-UniRule"/>
</dbReference>
<gene>
    <name evidence="5" type="primary">kdsB</name>
    <name evidence="7" type="ORF">SAMN04487931_101159</name>
</gene>
<keyword evidence="3 5" id="KW-0548">Nucleotidyltransferase</keyword>
<dbReference type="NCBIfam" id="NF003952">
    <property type="entry name" value="PRK05450.1-5"/>
    <property type="match status" value="1"/>
</dbReference>
<evidence type="ECO:0000256" key="1">
    <source>
        <dbReference type="ARBA" id="ARBA00004370"/>
    </source>
</evidence>
<dbReference type="CDD" id="cd02517">
    <property type="entry name" value="CMP-KDO-Synthetase"/>
    <property type="match status" value="1"/>
</dbReference>
<dbReference type="UniPathway" id="UPA00358">
    <property type="reaction ID" value="UER00476"/>
</dbReference>
<comment type="subcellular location">
    <subcellularLocation>
        <location evidence="5">Cytoplasm</location>
    </subcellularLocation>
    <subcellularLocation>
        <location evidence="1">Membrane</location>
    </subcellularLocation>
</comment>
<dbReference type="PANTHER" id="PTHR42866">
    <property type="entry name" value="3-DEOXY-MANNO-OCTULOSONATE CYTIDYLYLTRANSFERASE"/>
    <property type="match status" value="1"/>
</dbReference>
<evidence type="ECO:0000313" key="8">
    <source>
        <dbReference type="Proteomes" id="UP000199608"/>
    </source>
</evidence>
<evidence type="ECO:0000256" key="3">
    <source>
        <dbReference type="ARBA" id="ARBA00022695"/>
    </source>
</evidence>
<keyword evidence="5" id="KW-0963">Cytoplasm</keyword>
<evidence type="ECO:0000256" key="4">
    <source>
        <dbReference type="ARBA" id="ARBA00022985"/>
    </source>
</evidence>
<dbReference type="AlphaFoldDB" id="A0A1H2DNA0"/>
<evidence type="ECO:0000256" key="2">
    <source>
        <dbReference type="ARBA" id="ARBA00022679"/>
    </source>
</evidence>
<keyword evidence="2 5" id="KW-0808">Transferase</keyword>
<dbReference type="Proteomes" id="UP000199608">
    <property type="component" value="Unassembled WGS sequence"/>
</dbReference>
<proteinExistence type="inferred from homology"/>
<sequence length="244" mass="27259">MCIAVIPSRFGSKRFNGKPLATIAGKPMIQRVYEQAVKAKNIERVIIATDDDRILKVVEGFGGEAVMTSSNLRSGTDRVAETANLLNLGPDEIIVNIQGDQPLFNSECLDQLVEPFQTDPELTMSTLAVQIKENKDASDPGNVKVIFDKNGFALYFSRSEIPHARDKSTEVDIYKHLGFYAYKKSFIDTISALPDSTLESIEKLEQLRVLEYGYKIKVIITEHDSPSVDRPEDIPPIEKNIRAK</sequence>
<dbReference type="Gene3D" id="3.90.550.10">
    <property type="entry name" value="Spore Coat Polysaccharide Biosynthesis Protein SpsA, Chain A"/>
    <property type="match status" value="1"/>
</dbReference>
<feature type="region of interest" description="Disordered" evidence="6">
    <location>
        <begin position="225"/>
        <end position="244"/>
    </location>
</feature>
<evidence type="ECO:0000256" key="6">
    <source>
        <dbReference type="SAM" id="MobiDB-lite"/>
    </source>
</evidence>
<organism evidence="7 8">
    <name type="scientific">Desulfobacula phenolica</name>
    <dbReference type="NCBI Taxonomy" id="90732"/>
    <lineage>
        <taxon>Bacteria</taxon>
        <taxon>Pseudomonadati</taxon>
        <taxon>Thermodesulfobacteriota</taxon>
        <taxon>Desulfobacteria</taxon>
        <taxon>Desulfobacterales</taxon>
        <taxon>Desulfobacteraceae</taxon>
        <taxon>Desulfobacula</taxon>
    </lineage>
</organism>
<dbReference type="PANTHER" id="PTHR42866:SF2">
    <property type="entry name" value="3-DEOXY-MANNO-OCTULOSONATE CYTIDYLYLTRANSFERASE, MITOCHONDRIAL"/>
    <property type="match status" value="1"/>
</dbReference>
<dbReference type="InterPro" id="IPR029044">
    <property type="entry name" value="Nucleotide-diphossugar_trans"/>
</dbReference>
<dbReference type="EC" id="2.7.7.38" evidence="5"/>
<comment type="similarity">
    <text evidence="5">Belongs to the KdsB family.</text>
</comment>
<dbReference type="GO" id="GO:0016020">
    <property type="term" value="C:membrane"/>
    <property type="evidence" value="ECO:0007669"/>
    <property type="project" value="UniProtKB-SubCell"/>
</dbReference>
<dbReference type="EMBL" id="FNLL01000001">
    <property type="protein sequence ID" value="SDT84204.1"/>
    <property type="molecule type" value="Genomic_DNA"/>
</dbReference>
<dbReference type="GO" id="GO:0033468">
    <property type="term" value="P:CMP-keto-3-deoxy-D-manno-octulosonic acid biosynthetic process"/>
    <property type="evidence" value="ECO:0007669"/>
    <property type="project" value="UniProtKB-UniRule"/>
</dbReference>
<dbReference type="NCBIfam" id="NF009905">
    <property type="entry name" value="PRK13368.1"/>
    <property type="match status" value="1"/>
</dbReference>
<keyword evidence="4 5" id="KW-0448">Lipopolysaccharide biosynthesis</keyword>
<dbReference type="FunFam" id="3.90.550.10:FF:000011">
    <property type="entry name" value="3-deoxy-manno-octulosonate cytidylyltransferase"/>
    <property type="match status" value="1"/>
</dbReference>
<evidence type="ECO:0000313" key="7">
    <source>
        <dbReference type="EMBL" id="SDT84204.1"/>
    </source>
</evidence>
<name>A0A1H2DNA0_9BACT</name>
<dbReference type="NCBIfam" id="TIGR00466">
    <property type="entry name" value="kdsB"/>
    <property type="match status" value="1"/>
</dbReference>
<dbReference type="InterPro" id="IPR003329">
    <property type="entry name" value="Cytidylyl_trans"/>
</dbReference>
<dbReference type="InterPro" id="IPR004528">
    <property type="entry name" value="KdsB"/>
</dbReference>
<accession>A0A1H2DNA0</accession>
<dbReference type="HAMAP" id="MF_00057">
    <property type="entry name" value="KdsB"/>
    <property type="match status" value="1"/>
</dbReference>
<protein>
    <recommendedName>
        <fullName evidence="5">3-deoxy-manno-octulosonate cytidylyltransferase</fullName>
        <ecNumber evidence="5">2.7.7.38</ecNumber>
    </recommendedName>
    <alternativeName>
        <fullName evidence="5">CMP-2-keto-3-deoxyoctulosonic acid synthase</fullName>
        <shortName evidence="5">CKS</shortName>
        <shortName evidence="5">CMP-KDO synthase</shortName>
    </alternativeName>
</protein>